<dbReference type="AlphaFoldDB" id="A0AAX2CNZ7"/>
<dbReference type="Gene3D" id="3.30.40.30">
    <property type="entry name" value="YqaI domain"/>
    <property type="match status" value="1"/>
</dbReference>
<evidence type="ECO:0000313" key="2">
    <source>
        <dbReference type="Proteomes" id="UP000242164"/>
    </source>
</evidence>
<name>A0AAX2CNZ7_9BACI</name>
<reference evidence="1 2" key="1">
    <citation type="submission" date="2016-08" db="EMBL/GenBank/DDBJ databases">
        <authorList>
            <person name="Loux V."/>
            <person name="Rue O."/>
        </authorList>
    </citation>
    <scope>NUCLEOTIDE SEQUENCE [LARGE SCALE GENOMIC DNA]</scope>
    <source>
        <strain evidence="1 2">AFSSA_08CEB44bac</strain>
    </source>
</reference>
<dbReference type="InterPro" id="IPR023118">
    <property type="entry name" value="YqaI_dom_sf"/>
</dbReference>
<proteinExistence type="predicted"/>
<sequence length="105" mass="11834">MKEVTIIFKSGATASFTVEEFNTFKNGFGALEKIEYKNPIGKAPVFLDPDNLDAILVEEQKENNKSVVKQDDHPIEDVTGEEILSGETYFVFNNDIVLEHNLKNI</sequence>
<dbReference type="EMBL" id="FMIK01000069">
    <property type="protein sequence ID" value="SCM08433.1"/>
    <property type="molecule type" value="Genomic_DNA"/>
</dbReference>
<organism evidence="1 2">
    <name type="scientific">Bacillus cytotoxicus</name>
    <dbReference type="NCBI Taxonomy" id="580165"/>
    <lineage>
        <taxon>Bacteria</taxon>
        <taxon>Bacillati</taxon>
        <taxon>Bacillota</taxon>
        <taxon>Bacilli</taxon>
        <taxon>Bacillales</taxon>
        <taxon>Bacillaceae</taxon>
        <taxon>Bacillus</taxon>
        <taxon>Bacillus cereus group</taxon>
    </lineage>
</organism>
<protein>
    <submittedName>
        <fullName evidence="1">Uncharacterized protein</fullName>
    </submittedName>
</protein>
<gene>
    <name evidence="1" type="ORF">BCB44BAC_04601</name>
</gene>
<accession>A0AAX2CNZ7</accession>
<comment type="caution">
    <text evidence="1">The sequence shown here is derived from an EMBL/GenBank/DDBJ whole genome shotgun (WGS) entry which is preliminary data.</text>
</comment>
<dbReference type="Proteomes" id="UP000242164">
    <property type="component" value="Unassembled WGS sequence"/>
</dbReference>
<evidence type="ECO:0000313" key="1">
    <source>
        <dbReference type="EMBL" id="SCM08433.1"/>
    </source>
</evidence>
<dbReference type="SUPFAM" id="SSF160713">
    <property type="entry name" value="YqaI-like"/>
    <property type="match status" value="1"/>
</dbReference>